<dbReference type="Proteomes" id="UP001054945">
    <property type="component" value="Unassembled WGS sequence"/>
</dbReference>
<accession>A0AAV4W7S6</accession>
<sequence>MVSKSVKILLFPVDNPWITSKDWEIEVDEAQLDDDEMDHPQSSSAIDVVLFRGHLSAWKRAPIICPSAELIEMESHHPSEWC</sequence>
<proteinExistence type="predicted"/>
<comment type="caution">
    <text evidence="1">The sequence shown here is derived from an EMBL/GenBank/DDBJ whole genome shotgun (WGS) entry which is preliminary data.</text>
</comment>
<evidence type="ECO:0000313" key="2">
    <source>
        <dbReference type="Proteomes" id="UP001054945"/>
    </source>
</evidence>
<dbReference type="AlphaFoldDB" id="A0AAV4W7S6"/>
<organism evidence="1 2">
    <name type="scientific">Caerostris extrusa</name>
    <name type="common">Bark spider</name>
    <name type="synonym">Caerostris bankana</name>
    <dbReference type="NCBI Taxonomy" id="172846"/>
    <lineage>
        <taxon>Eukaryota</taxon>
        <taxon>Metazoa</taxon>
        <taxon>Ecdysozoa</taxon>
        <taxon>Arthropoda</taxon>
        <taxon>Chelicerata</taxon>
        <taxon>Arachnida</taxon>
        <taxon>Araneae</taxon>
        <taxon>Araneomorphae</taxon>
        <taxon>Entelegynae</taxon>
        <taxon>Araneoidea</taxon>
        <taxon>Araneidae</taxon>
        <taxon>Caerostris</taxon>
    </lineage>
</organism>
<dbReference type="EMBL" id="BPLR01015804">
    <property type="protein sequence ID" value="GIY78831.1"/>
    <property type="molecule type" value="Genomic_DNA"/>
</dbReference>
<reference evidence="1 2" key="1">
    <citation type="submission" date="2021-06" db="EMBL/GenBank/DDBJ databases">
        <title>Caerostris extrusa draft genome.</title>
        <authorList>
            <person name="Kono N."/>
            <person name="Arakawa K."/>
        </authorList>
    </citation>
    <scope>NUCLEOTIDE SEQUENCE [LARGE SCALE GENOMIC DNA]</scope>
</reference>
<gene>
    <name evidence="1" type="ORF">CEXT_177921</name>
</gene>
<protein>
    <submittedName>
        <fullName evidence="1">Uncharacterized protein</fullName>
    </submittedName>
</protein>
<keyword evidence="2" id="KW-1185">Reference proteome</keyword>
<name>A0AAV4W7S6_CAEEX</name>
<evidence type="ECO:0000313" key="1">
    <source>
        <dbReference type="EMBL" id="GIY78831.1"/>
    </source>
</evidence>